<accession>A0A7S3AM61</accession>
<sequence>MPRLADAELRAMIAAEDRSQLQLEQSPWNRTGFVGVIQIGGKYYSRLQVAGDGRGGVKKRRQVSLPGPWDTAEDAAVVRAVMIRGFKESGDGKIHSPPKQNKPHKPRAVKRSEPAAAQPAFEPVQTPMATAMAVPLAAMMPHAPIACASCNAAPDAALVVCAHVSAYVSYMCC</sequence>
<organism evidence="2">
    <name type="scientific">Haptolina ericina</name>
    <dbReference type="NCBI Taxonomy" id="156174"/>
    <lineage>
        <taxon>Eukaryota</taxon>
        <taxon>Haptista</taxon>
        <taxon>Haptophyta</taxon>
        <taxon>Prymnesiophyceae</taxon>
        <taxon>Prymnesiales</taxon>
        <taxon>Prymnesiaceae</taxon>
        <taxon>Haptolina</taxon>
    </lineage>
</organism>
<evidence type="ECO:0000256" key="1">
    <source>
        <dbReference type="SAM" id="MobiDB-lite"/>
    </source>
</evidence>
<gene>
    <name evidence="2" type="ORF">HERI1096_LOCUS7524</name>
</gene>
<dbReference type="EMBL" id="HBHX01013491">
    <property type="protein sequence ID" value="CAE0106865.1"/>
    <property type="molecule type" value="Transcribed_RNA"/>
</dbReference>
<feature type="region of interest" description="Disordered" evidence="1">
    <location>
        <begin position="88"/>
        <end position="122"/>
    </location>
</feature>
<proteinExistence type="predicted"/>
<reference evidence="2" key="1">
    <citation type="submission" date="2021-01" db="EMBL/GenBank/DDBJ databases">
        <authorList>
            <person name="Corre E."/>
            <person name="Pelletier E."/>
            <person name="Niang G."/>
            <person name="Scheremetjew M."/>
            <person name="Finn R."/>
            <person name="Kale V."/>
            <person name="Holt S."/>
            <person name="Cochrane G."/>
            <person name="Meng A."/>
            <person name="Brown T."/>
            <person name="Cohen L."/>
        </authorList>
    </citation>
    <scope>NUCLEOTIDE SEQUENCE</scope>
    <source>
        <strain evidence="2">CCMP281</strain>
    </source>
</reference>
<protein>
    <submittedName>
        <fullName evidence="2">Uncharacterized protein</fullName>
    </submittedName>
</protein>
<name>A0A7S3AM61_9EUKA</name>
<dbReference type="AlphaFoldDB" id="A0A7S3AM61"/>
<evidence type="ECO:0000313" key="2">
    <source>
        <dbReference type="EMBL" id="CAE0106865.1"/>
    </source>
</evidence>